<proteinExistence type="predicted"/>
<evidence type="ECO:0000313" key="1">
    <source>
        <dbReference type="EMBL" id="GAA2417008.1"/>
    </source>
</evidence>
<protein>
    <submittedName>
        <fullName evidence="1">Uncharacterized protein</fullName>
    </submittedName>
</protein>
<name>A0ABP5W348_9ACTN</name>
<sequence length="72" mass="7831">MNVEKTATDEAVAGAEPTSEEVLYSAEVRHANGKCTLTISDHLHGDVEVYVVPKAAVKKLPFYLAMLRSKLS</sequence>
<dbReference type="Proteomes" id="UP001499986">
    <property type="component" value="Unassembled WGS sequence"/>
</dbReference>
<dbReference type="EMBL" id="BAAASE010000010">
    <property type="protein sequence ID" value="GAA2417008.1"/>
    <property type="molecule type" value="Genomic_DNA"/>
</dbReference>
<organism evidence="1 2">
    <name type="scientific">Streptomyces coeruleofuscus</name>
    <dbReference type="NCBI Taxonomy" id="66879"/>
    <lineage>
        <taxon>Bacteria</taxon>
        <taxon>Bacillati</taxon>
        <taxon>Actinomycetota</taxon>
        <taxon>Actinomycetes</taxon>
        <taxon>Kitasatosporales</taxon>
        <taxon>Streptomycetaceae</taxon>
        <taxon>Streptomyces</taxon>
    </lineage>
</organism>
<gene>
    <name evidence="1" type="ORF">GCM10010255_64890</name>
</gene>
<keyword evidence="2" id="KW-1185">Reference proteome</keyword>
<reference evidence="2" key="1">
    <citation type="journal article" date="2019" name="Int. J. Syst. Evol. Microbiol.">
        <title>The Global Catalogue of Microorganisms (GCM) 10K type strain sequencing project: providing services to taxonomists for standard genome sequencing and annotation.</title>
        <authorList>
            <consortium name="The Broad Institute Genomics Platform"/>
            <consortium name="The Broad Institute Genome Sequencing Center for Infectious Disease"/>
            <person name="Wu L."/>
            <person name="Ma J."/>
        </authorList>
    </citation>
    <scope>NUCLEOTIDE SEQUENCE [LARGE SCALE GENOMIC DNA]</scope>
    <source>
        <strain evidence="2">JCM 4358</strain>
    </source>
</reference>
<evidence type="ECO:0000313" key="2">
    <source>
        <dbReference type="Proteomes" id="UP001499986"/>
    </source>
</evidence>
<comment type="caution">
    <text evidence="1">The sequence shown here is derived from an EMBL/GenBank/DDBJ whole genome shotgun (WGS) entry which is preliminary data.</text>
</comment>
<accession>A0ABP5W348</accession>